<comment type="catalytic activity">
    <reaction evidence="5">
        <text>O-phospho-L-threonyl-[protein] + H2O = L-threonyl-[protein] + phosphate</text>
        <dbReference type="Rhea" id="RHEA:47004"/>
        <dbReference type="Rhea" id="RHEA-COMP:11060"/>
        <dbReference type="Rhea" id="RHEA-COMP:11605"/>
        <dbReference type="ChEBI" id="CHEBI:15377"/>
        <dbReference type="ChEBI" id="CHEBI:30013"/>
        <dbReference type="ChEBI" id="CHEBI:43474"/>
        <dbReference type="ChEBI" id="CHEBI:61977"/>
        <dbReference type="EC" id="3.1.3.16"/>
    </reaction>
</comment>
<evidence type="ECO:0000256" key="4">
    <source>
        <dbReference type="ARBA" id="ARBA00047761"/>
    </source>
</evidence>
<evidence type="ECO:0000259" key="8">
    <source>
        <dbReference type="PROSITE" id="PS50056"/>
    </source>
</evidence>
<dbReference type="SMART" id="SM00404">
    <property type="entry name" value="PTPc_motif"/>
    <property type="match status" value="1"/>
</dbReference>
<dbReference type="Pfam" id="PF22785">
    <property type="entry name" value="Tc-R-P"/>
    <property type="match status" value="1"/>
</dbReference>
<name>A0AAW0HBN8_MYOGA</name>
<feature type="non-terminal residue" evidence="9">
    <location>
        <position position="1"/>
    </location>
</feature>
<dbReference type="InterPro" id="IPR029021">
    <property type="entry name" value="Prot-tyrosine_phosphatase-like"/>
</dbReference>
<dbReference type="Proteomes" id="UP001488838">
    <property type="component" value="Unassembled WGS sequence"/>
</dbReference>
<keyword evidence="3" id="KW-0904">Protein phosphatase</keyword>
<evidence type="ECO:0000259" key="7">
    <source>
        <dbReference type="PROSITE" id="PS50054"/>
    </source>
</evidence>
<feature type="compositionally biased region" description="Acidic residues" evidence="6">
    <location>
        <begin position="261"/>
        <end position="274"/>
    </location>
</feature>
<dbReference type="PROSITE" id="PS50056">
    <property type="entry name" value="TYR_PHOSPHATASE_2"/>
    <property type="match status" value="1"/>
</dbReference>
<dbReference type="GO" id="GO:0004722">
    <property type="term" value="F:protein serine/threonine phosphatase activity"/>
    <property type="evidence" value="ECO:0007669"/>
    <property type="project" value="UniProtKB-EC"/>
</dbReference>
<feature type="region of interest" description="Disordered" evidence="6">
    <location>
        <begin position="256"/>
        <end position="276"/>
    </location>
</feature>
<evidence type="ECO:0000256" key="2">
    <source>
        <dbReference type="ARBA" id="ARBA00022801"/>
    </source>
</evidence>
<protein>
    <recommendedName>
        <fullName evidence="11">Dual specificity protein phosphatase CDC14B</fullName>
    </recommendedName>
</protein>
<dbReference type="InterPro" id="IPR050561">
    <property type="entry name" value="PTP"/>
</dbReference>
<feature type="region of interest" description="Disordered" evidence="6">
    <location>
        <begin position="830"/>
        <end position="860"/>
    </location>
</feature>
<evidence type="ECO:0008006" key="11">
    <source>
        <dbReference type="Google" id="ProtNLM"/>
    </source>
</evidence>
<dbReference type="InterPro" id="IPR003595">
    <property type="entry name" value="Tyr_Pase_cat"/>
</dbReference>
<dbReference type="SMART" id="SM00195">
    <property type="entry name" value="DSPc"/>
    <property type="match status" value="1"/>
</dbReference>
<dbReference type="Gene3D" id="3.90.190.10">
    <property type="entry name" value="Protein tyrosine phosphatase superfamily"/>
    <property type="match status" value="1"/>
</dbReference>
<reference evidence="9 10" key="1">
    <citation type="journal article" date="2023" name="bioRxiv">
        <title>Conserved and derived expression patterns and positive selection on dental genes reveal complex evolutionary context of ever-growing rodent molars.</title>
        <authorList>
            <person name="Calamari Z.T."/>
            <person name="Song A."/>
            <person name="Cohen E."/>
            <person name="Akter M."/>
            <person name="Roy R.D."/>
            <person name="Hallikas O."/>
            <person name="Christensen M.M."/>
            <person name="Li P."/>
            <person name="Marangoni P."/>
            <person name="Jernvall J."/>
            <person name="Klein O.D."/>
        </authorList>
    </citation>
    <scope>NUCLEOTIDE SEQUENCE [LARGE SCALE GENOMIC DNA]</scope>
    <source>
        <strain evidence="9">V071</strain>
    </source>
</reference>
<evidence type="ECO:0000256" key="3">
    <source>
        <dbReference type="ARBA" id="ARBA00022912"/>
    </source>
</evidence>
<dbReference type="InterPro" id="IPR000387">
    <property type="entry name" value="Tyr_Pase_dom"/>
</dbReference>
<keyword evidence="10" id="KW-1185">Reference proteome</keyword>
<dbReference type="CDD" id="cd14499">
    <property type="entry name" value="CDC14_C"/>
    <property type="match status" value="1"/>
</dbReference>
<evidence type="ECO:0000256" key="6">
    <source>
        <dbReference type="SAM" id="MobiDB-lite"/>
    </source>
</evidence>
<dbReference type="FunFam" id="3.90.190.10:FF:000006">
    <property type="entry name" value="Dual specificity protein phosphatase CDC14B"/>
    <property type="match status" value="1"/>
</dbReference>
<gene>
    <name evidence="9" type="ORF">U0070_027610</name>
</gene>
<proteinExistence type="inferred from homology"/>
<comment type="catalytic activity">
    <reaction evidence="4">
        <text>O-phospho-L-seryl-[protein] + H2O = L-seryl-[protein] + phosphate</text>
        <dbReference type="Rhea" id="RHEA:20629"/>
        <dbReference type="Rhea" id="RHEA-COMP:9863"/>
        <dbReference type="Rhea" id="RHEA-COMP:11604"/>
        <dbReference type="ChEBI" id="CHEBI:15377"/>
        <dbReference type="ChEBI" id="CHEBI:29999"/>
        <dbReference type="ChEBI" id="CHEBI:43474"/>
        <dbReference type="ChEBI" id="CHEBI:83421"/>
        <dbReference type="EC" id="3.1.3.16"/>
    </reaction>
</comment>
<feature type="region of interest" description="Disordered" evidence="6">
    <location>
        <begin position="312"/>
        <end position="336"/>
    </location>
</feature>
<dbReference type="InterPro" id="IPR016130">
    <property type="entry name" value="Tyr_Pase_AS"/>
</dbReference>
<evidence type="ECO:0000256" key="5">
    <source>
        <dbReference type="ARBA" id="ARBA00048336"/>
    </source>
</evidence>
<evidence type="ECO:0000256" key="1">
    <source>
        <dbReference type="ARBA" id="ARBA00007315"/>
    </source>
</evidence>
<dbReference type="AlphaFoldDB" id="A0AAW0HBN8"/>
<comment type="similarity">
    <text evidence="1">Belongs to the protein-tyrosine phosphatase family. Non-receptor class CDC14 subfamily.</text>
</comment>
<dbReference type="SUPFAM" id="SSF52799">
    <property type="entry name" value="(Phosphotyrosine protein) phosphatases II"/>
    <property type="match status" value="2"/>
</dbReference>
<sequence length="888" mass="99740">VIYLGRTPEDAYRTLIFGDTAYIPFSFYITLLDCFHAVKKAMQYGFLNFNAFNLDEYEHYEKAENGDFNWIIPERFLAFCGPHSRSRLESGYHQHSPETYIPYFKNHNVTTIIRLNKRMYDAKRFTDAGFDHHDLFFPDGSTPAEAIVQEFLDICENVEGAIAVHCKAGLGRTGTLIGCYLMKHYRMTAAESIAWLRICRPGSVIGPQQQFLVMKQSSLWLEGDYYRQKLRGQENGPLRTAFSKQLSDIDDISLSGLENQDNQEPEPYSDDDEISGVTQGDKLRALKSRRQSKANTIPLTVILQPSVQSCKTPEPNLSGSAGITKRTTRSASGKSSLKSFWGGHEDRRKVELLCYWLFRGHSSCCKCGLWHDVGKLRALPQNSSRVLCPSWRKPLHVCQVEFSRQQELGRHLLAVVLLHFEVGSSEVNRRLFYQSLLSWEVFTLITYIGKWSSRQALNCIIHIPLRGADCAPVSLGLWLHVPFLWPPLVLSGEQLLILCLSVYPRGAGSPGLLAVLWERPSLLQVHMLMHLFAVAPGTPFHIPNRVSGERVRIEVFVVGREGPLSWLLMSMPSCCVSIWTKSMSRRHGACSLCGIERFGSCTGALCGSCSFVRLRRKFVVSTLYTLTSSQECKSIPMLLFCVSTLTLKHPLRMSRTPLHLQVDHSPHCCMFLEAVEFLLYVCHVQVTFQVASLGTITLRPPNHPHACGSGQFVPCYSVACCGVVLRPGSLEGEEERFATNARAGVMVPCLALLPAPAPAYRNLNFPLPCLPLVSAFMVECQINHTKYALLRMSVLVSCCRPCLRKLSLGRLKVCMPFQGLRQSCVKVKKKKKKSLTSTPGKTRNRKPQQDLANRSENKTDTAEALVSLHIRSSFDEENVPGASATHRL</sequence>
<dbReference type="InterPro" id="IPR044506">
    <property type="entry name" value="CDC14_C"/>
</dbReference>
<keyword evidence="2" id="KW-0378">Hydrolase</keyword>
<dbReference type="EMBL" id="JBBHLL010000576">
    <property type="protein sequence ID" value="KAK7800073.1"/>
    <property type="molecule type" value="Genomic_DNA"/>
</dbReference>
<comment type="caution">
    <text evidence="9">The sequence shown here is derived from an EMBL/GenBank/DDBJ whole genome shotgun (WGS) entry which is preliminary data.</text>
</comment>
<feature type="domain" description="Tyrosine specific protein phosphatases" evidence="8">
    <location>
        <begin position="149"/>
        <end position="211"/>
    </location>
</feature>
<organism evidence="9 10">
    <name type="scientific">Myodes glareolus</name>
    <name type="common">Bank vole</name>
    <name type="synonym">Clethrionomys glareolus</name>
    <dbReference type="NCBI Taxonomy" id="447135"/>
    <lineage>
        <taxon>Eukaryota</taxon>
        <taxon>Metazoa</taxon>
        <taxon>Chordata</taxon>
        <taxon>Craniata</taxon>
        <taxon>Vertebrata</taxon>
        <taxon>Euteleostomi</taxon>
        <taxon>Mammalia</taxon>
        <taxon>Eutheria</taxon>
        <taxon>Euarchontoglires</taxon>
        <taxon>Glires</taxon>
        <taxon>Rodentia</taxon>
        <taxon>Myomorpha</taxon>
        <taxon>Muroidea</taxon>
        <taxon>Cricetidae</taxon>
        <taxon>Arvicolinae</taxon>
        <taxon>Myodes</taxon>
    </lineage>
</organism>
<dbReference type="InterPro" id="IPR020422">
    <property type="entry name" value="TYR_PHOSPHATASE_DUAL_dom"/>
</dbReference>
<dbReference type="PANTHER" id="PTHR23339">
    <property type="entry name" value="TYROSINE SPECIFIC PROTEIN PHOSPHATASE AND DUAL SPECIFICITY PROTEIN PHOSPHATASE"/>
    <property type="match status" value="1"/>
</dbReference>
<evidence type="ECO:0000313" key="9">
    <source>
        <dbReference type="EMBL" id="KAK7800073.1"/>
    </source>
</evidence>
<feature type="domain" description="Tyrosine-protein phosphatase" evidence="7">
    <location>
        <begin position="67"/>
        <end position="226"/>
    </location>
</feature>
<feature type="compositionally biased region" description="Polar residues" evidence="6">
    <location>
        <begin position="312"/>
        <end position="321"/>
    </location>
</feature>
<accession>A0AAW0HBN8</accession>
<dbReference type="PROSITE" id="PS50054">
    <property type="entry name" value="TYR_PHOSPHATASE_DUAL"/>
    <property type="match status" value="1"/>
</dbReference>
<dbReference type="PROSITE" id="PS00383">
    <property type="entry name" value="TYR_PHOSPHATASE_1"/>
    <property type="match status" value="1"/>
</dbReference>
<evidence type="ECO:0000313" key="10">
    <source>
        <dbReference type="Proteomes" id="UP001488838"/>
    </source>
</evidence>